<dbReference type="InterPro" id="IPR027417">
    <property type="entry name" value="P-loop_NTPase"/>
</dbReference>
<dbReference type="Proteomes" id="UP000076476">
    <property type="component" value="Unassembled WGS sequence"/>
</dbReference>
<keyword evidence="2" id="KW-1185">Reference proteome</keyword>
<organism evidence="1 2">
    <name type="scientific">Aeribacillus pallidus</name>
    <dbReference type="NCBI Taxonomy" id="33936"/>
    <lineage>
        <taxon>Bacteria</taxon>
        <taxon>Bacillati</taxon>
        <taxon>Bacillota</taxon>
        <taxon>Bacilli</taxon>
        <taxon>Bacillales</taxon>
        <taxon>Bacillaceae</taxon>
        <taxon>Aeribacillus</taxon>
    </lineage>
</organism>
<comment type="caution">
    <text evidence="1">The sequence shown here is derived from an EMBL/GenBank/DDBJ whole genome shotgun (WGS) entry which is preliminary data.</text>
</comment>
<evidence type="ECO:0000313" key="2">
    <source>
        <dbReference type="Proteomes" id="UP000076476"/>
    </source>
</evidence>
<name>A0A165XYD5_9BACI</name>
<sequence>MRVFALVGRSGTGKSTSALSFAHSKNIPAMIDDGLLIYKGRKAAGSSAKYEKNYITAIKRAVFFYEDHRKEVQNAIKALDIHSLLIIGTSTKMVDQIAEKLQLGKITKYYKIEEIRSSKEINMALYVRKTEGKHIIPIPYVQVEQNILKKIIMKGKKIFSTQKEEIGETTIIRPRFHQGTIHISEHVLKQIISHACTSVEAVKKCHRIDIALNELPNIKITLTMFYPLDEALPVIAEKIQQKVAEDFLKFLNIELNSITIHISKLSMEHSYPASMIRTARI</sequence>
<accession>A0A165XYD5</accession>
<evidence type="ECO:0000313" key="1">
    <source>
        <dbReference type="EMBL" id="KZN96533.1"/>
    </source>
</evidence>
<dbReference type="OrthoDB" id="5429664at2"/>
<protein>
    <submittedName>
        <fullName evidence="1">Uncharacterized protein</fullName>
    </submittedName>
</protein>
<dbReference type="AlphaFoldDB" id="A0A165XYD5"/>
<dbReference type="EMBL" id="LWBR01000020">
    <property type="protein sequence ID" value="KZN96533.1"/>
    <property type="molecule type" value="Genomic_DNA"/>
</dbReference>
<gene>
    <name evidence="1" type="ORF">AZI98_08135</name>
</gene>
<dbReference type="STRING" id="33936.AZI98_08135"/>
<dbReference type="RefSeq" id="WP_063387785.1">
    <property type="nucleotide sequence ID" value="NZ_LWBR01000020.1"/>
</dbReference>
<dbReference type="SUPFAM" id="SSF52540">
    <property type="entry name" value="P-loop containing nucleoside triphosphate hydrolases"/>
    <property type="match status" value="1"/>
</dbReference>
<reference evidence="1 2" key="1">
    <citation type="submission" date="2016-04" db="EMBL/GenBank/DDBJ databases">
        <title>Draft genome sequence of Aeribacillus pallidus 8m3 from petroleum reservoir.</title>
        <authorList>
            <person name="Poltaraus A.B."/>
            <person name="Nazina T.N."/>
            <person name="Tourova T.P."/>
            <person name="Malakho S.M."/>
            <person name="Korshunova A.V."/>
            <person name="Sokolova D.S."/>
        </authorList>
    </citation>
    <scope>NUCLEOTIDE SEQUENCE [LARGE SCALE GENOMIC DNA]</scope>
    <source>
        <strain evidence="1 2">8m3</strain>
    </source>
</reference>
<proteinExistence type="predicted"/>